<dbReference type="InterPro" id="IPR011250">
    <property type="entry name" value="OMP/PagP_B-barrel"/>
</dbReference>
<feature type="signal peptide" evidence="5">
    <location>
        <begin position="1"/>
        <end position="24"/>
    </location>
</feature>
<dbReference type="eggNOG" id="COG3637">
    <property type="taxonomic scope" value="Bacteria"/>
</dbReference>
<dbReference type="PANTHER" id="PTHR34001:SF3">
    <property type="entry name" value="BLL7405 PROTEIN"/>
    <property type="match status" value="1"/>
</dbReference>
<evidence type="ECO:0000256" key="5">
    <source>
        <dbReference type="SAM" id="SignalP"/>
    </source>
</evidence>
<dbReference type="InterPro" id="IPR027385">
    <property type="entry name" value="Beta-barrel_OMP"/>
</dbReference>
<keyword evidence="8" id="KW-1185">Reference proteome</keyword>
<evidence type="ECO:0000256" key="3">
    <source>
        <dbReference type="ARBA" id="ARBA00023136"/>
    </source>
</evidence>
<keyword evidence="2 5" id="KW-0732">Signal</keyword>
<reference evidence="7 8" key="1">
    <citation type="submission" date="2013-07" db="EMBL/GenBank/DDBJ databases">
        <title>Completed genome of Sphingomonas sanxanigenens NX02.</title>
        <authorList>
            <person name="Ma T."/>
            <person name="Huang H."/>
            <person name="Wu M."/>
            <person name="Li X."/>
            <person name="Li G."/>
        </authorList>
    </citation>
    <scope>NUCLEOTIDE SEQUENCE [LARGE SCALE GENOMIC DNA]</scope>
    <source>
        <strain evidence="7 8">NX02</strain>
    </source>
</reference>
<gene>
    <name evidence="7" type="ORF">NX02_26810</name>
</gene>
<evidence type="ECO:0000313" key="7">
    <source>
        <dbReference type="EMBL" id="AHE56951.1"/>
    </source>
</evidence>
<dbReference type="KEGG" id="ssan:NX02_26810"/>
<dbReference type="Gene3D" id="2.40.160.20">
    <property type="match status" value="1"/>
</dbReference>
<dbReference type="PANTHER" id="PTHR34001">
    <property type="entry name" value="BLL7405 PROTEIN"/>
    <property type="match status" value="1"/>
</dbReference>
<keyword evidence="3" id="KW-0472">Membrane</keyword>
<dbReference type="RefSeq" id="WP_025295048.1">
    <property type="nucleotide sequence ID" value="NZ_CP006644.1"/>
</dbReference>
<name>W0AIJ9_9SPHN</name>
<feature type="chain" id="PRO_5004785464" description="Outer membrane protein beta-barrel domain-containing protein" evidence="5">
    <location>
        <begin position="25"/>
        <end position="196"/>
    </location>
</feature>
<evidence type="ECO:0000259" key="6">
    <source>
        <dbReference type="Pfam" id="PF13505"/>
    </source>
</evidence>
<dbReference type="HOGENOM" id="CLU_037100_3_0_5"/>
<evidence type="ECO:0000256" key="2">
    <source>
        <dbReference type="ARBA" id="ARBA00022729"/>
    </source>
</evidence>
<dbReference type="STRING" id="1123269.NX02_26810"/>
<comment type="subcellular location">
    <subcellularLocation>
        <location evidence="1">Membrane</location>
    </subcellularLocation>
</comment>
<organism evidence="7 8">
    <name type="scientific">Sphingomonas sanxanigenens DSM 19645 = NX02</name>
    <dbReference type="NCBI Taxonomy" id="1123269"/>
    <lineage>
        <taxon>Bacteria</taxon>
        <taxon>Pseudomonadati</taxon>
        <taxon>Pseudomonadota</taxon>
        <taxon>Alphaproteobacteria</taxon>
        <taxon>Sphingomonadales</taxon>
        <taxon>Sphingomonadaceae</taxon>
        <taxon>Sphingomonas</taxon>
    </lineage>
</organism>
<dbReference type="PATRIC" id="fig|1123269.5.peg.5258"/>
<accession>W0AIJ9</accession>
<dbReference type="SUPFAM" id="SSF56925">
    <property type="entry name" value="OMPA-like"/>
    <property type="match status" value="1"/>
</dbReference>
<sequence>MRKFLTAALLAAPAFVGLSAPAFAQEAAPFTGPRVEGIVGWDRTQAEGDHEDGVVYGAVVGYDWQMGNTIVGAELEATDSSADVCARDVSRVGDRLCVGAKRDLYVGARVGTAVTPSTLLYAKAGYTNARFGYDYDDGGNGDLDYGDGTNLDGVRVGAGVEQKIGPNTFVKGEYRYSNYEAGVSKNQVLAGFGVRF</sequence>
<proteinExistence type="inferred from homology"/>
<dbReference type="OrthoDB" id="8222426at2"/>
<feature type="domain" description="Outer membrane protein beta-barrel" evidence="6">
    <location>
        <begin position="11"/>
        <end position="196"/>
    </location>
</feature>
<protein>
    <recommendedName>
        <fullName evidence="6">Outer membrane protein beta-barrel domain-containing protein</fullName>
    </recommendedName>
</protein>
<dbReference type="EMBL" id="CP006644">
    <property type="protein sequence ID" value="AHE56951.1"/>
    <property type="molecule type" value="Genomic_DNA"/>
</dbReference>
<dbReference type="AlphaFoldDB" id="W0AIJ9"/>
<evidence type="ECO:0000256" key="1">
    <source>
        <dbReference type="ARBA" id="ARBA00004370"/>
    </source>
</evidence>
<dbReference type="InterPro" id="IPR051692">
    <property type="entry name" value="OMP-like"/>
</dbReference>
<dbReference type="GO" id="GO:0016020">
    <property type="term" value="C:membrane"/>
    <property type="evidence" value="ECO:0007669"/>
    <property type="project" value="UniProtKB-SubCell"/>
</dbReference>
<dbReference type="Pfam" id="PF13505">
    <property type="entry name" value="OMP_b-brl"/>
    <property type="match status" value="1"/>
</dbReference>
<evidence type="ECO:0000313" key="8">
    <source>
        <dbReference type="Proteomes" id="UP000018851"/>
    </source>
</evidence>
<dbReference type="Proteomes" id="UP000018851">
    <property type="component" value="Chromosome"/>
</dbReference>
<evidence type="ECO:0000256" key="4">
    <source>
        <dbReference type="ARBA" id="ARBA00038306"/>
    </source>
</evidence>
<comment type="similarity">
    <text evidence="4">Belongs to the Omp25/RopB family.</text>
</comment>